<evidence type="ECO:0000313" key="2">
    <source>
        <dbReference type="EMBL" id="QES34322.1"/>
    </source>
</evidence>
<name>A0A5P2BV07_STRVZ</name>
<dbReference type="OrthoDB" id="9833334at2"/>
<protein>
    <recommendedName>
        <fullName evidence="4">Secreted protein</fullName>
    </recommendedName>
</protein>
<dbReference type="RefSeq" id="WP_150216398.1">
    <property type="nucleotide sequence ID" value="NZ_CP029192.1"/>
</dbReference>
<feature type="signal peptide" evidence="1">
    <location>
        <begin position="1"/>
        <end position="22"/>
    </location>
</feature>
<organism evidence="2 3">
    <name type="scientific">Streptomyces venezuelae</name>
    <dbReference type="NCBI Taxonomy" id="54571"/>
    <lineage>
        <taxon>Bacteria</taxon>
        <taxon>Bacillati</taxon>
        <taxon>Actinomycetota</taxon>
        <taxon>Actinomycetes</taxon>
        <taxon>Kitasatosporales</taxon>
        <taxon>Streptomycetaceae</taxon>
        <taxon>Streptomyces</taxon>
    </lineage>
</organism>
<dbReference type="EMBL" id="CP029192">
    <property type="protein sequence ID" value="QES34322.1"/>
    <property type="molecule type" value="Genomic_DNA"/>
</dbReference>
<keyword evidence="1" id="KW-0732">Signal</keyword>
<evidence type="ECO:0000256" key="1">
    <source>
        <dbReference type="SAM" id="SignalP"/>
    </source>
</evidence>
<dbReference type="Proteomes" id="UP000322927">
    <property type="component" value="Chromosome"/>
</dbReference>
<proteinExistence type="predicted"/>
<sequence length="193" mass="21636">MRTPTTAALTVTAALLAGTVAAAGPASASEGPGKAADGVSVRAEMPQSTTSKAKVKNGSQKVYSANIGYNRESWNECKPHASTMEKVVWNLGKVTRKSARVKSIKVRYYNERELHVGSAYLDDGYKHERWRKANGWYIPKGVEEWRTYKINKTVKFSKNKPLHFMLHVQLAGANEPTWCHPKAKLWFYLKPNR</sequence>
<gene>
    <name evidence="2" type="ORF">DEJ48_13775</name>
</gene>
<feature type="chain" id="PRO_5039105321" description="Secreted protein" evidence="1">
    <location>
        <begin position="23"/>
        <end position="193"/>
    </location>
</feature>
<dbReference type="AlphaFoldDB" id="A0A5P2BV07"/>
<accession>A0A5P2BV07</accession>
<evidence type="ECO:0000313" key="3">
    <source>
        <dbReference type="Proteomes" id="UP000322927"/>
    </source>
</evidence>
<evidence type="ECO:0008006" key="4">
    <source>
        <dbReference type="Google" id="ProtNLM"/>
    </source>
</evidence>
<reference evidence="2 3" key="1">
    <citation type="submission" date="2018-05" db="EMBL/GenBank/DDBJ databases">
        <title>Streptomyces venezuelae.</title>
        <authorList>
            <person name="Kim W."/>
            <person name="Lee N."/>
            <person name="Cho B.-K."/>
        </authorList>
    </citation>
    <scope>NUCLEOTIDE SEQUENCE [LARGE SCALE GENOMIC DNA]</scope>
    <source>
        <strain evidence="2 3">ATCC 14584</strain>
    </source>
</reference>